<dbReference type="GO" id="GO:0016705">
    <property type="term" value="F:oxidoreductase activity, acting on paired donors, with incorporation or reduction of molecular oxygen"/>
    <property type="evidence" value="ECO:0007669"/>
    <property type="project" value="InterPro"/>
</dbReference>
<dbReference type="PANTHER" id="PTHR42847:SF4">
    <property type="entry name" value="ALKANESULFONATE MONOOXYGENASE-RELATED"/>
    <property type="match status" value="1"/>
</dbReference>
<comment type="domain">
    <text evidence="7">The monomer structure is formed from three repeating units (RUs) that share the same structure as one another. The monomer, the active site and substrate all possess threefold rotational symmetry, to the extent that the active site possesses three potential Ser-Lys catalytic dyads. It is possible that any or all of the three active-site serines may act as nucleophile (albeit only one can do so per catalytic cycle).</text>
</comment>
<feature type="binding site" evidence="7">
    <location>
        <begin position="714"/>
        <end position="715"/>
    </location>
    <ligand>
        <name>substrate</name>
    </ligand>
</feature>
<comment type="catalytic activity">
    <reaction evidence="7">
        <text>cyanurate + H2O = 1-carboxybiuret + H(+)</text>
        <dbReference type="Rhea" id="RHEA:70363"/>
        <dbReference type="ChEBI" id="CHEBI:15377"/>
        <dbReference type="ChEBI" id="CHEBI:15378"/>
        <dbReference type="ChEBI" id="CHEBI:38028"/>
        <dbReference type="ChEBI" id="CHEBI:142864"/>
        <dbReference type="EC" id="3.5.2.15"/>
    </reaction>
</comment>
<evidence type="ECO:0000256" key="4">
    <source>
        <dbReference type="ARBA" id="ARBA00022801"/>
    </source>
</evidence>
<keyword evidence="6 9" id="KW-0503">Monooxygenase</keyword>
<dbReference type="HAMAP" id="MF_01989">
    <property type="entry name" value="Cyc_amidohydrol"/>
    <property type="match status" value="1"/>
</dbReference>
<dbReference type="EC" id="3.5.2.15" evidence="7"/>
<keyword evidence="3" id="KW-0288">FMN</keyword>
<dbReference type="InterPro" id="IPR043007">
    <property type="entry name" value="AtzD/Barbiturase_RUC"/>
</dbReference>
<feature type="binding site" evidence="7">
    <location>
        <position position="668"/>
    </location>
    <ligand>
        <name>Mg(2+)</name>
        <dbReference type="ChEBI" id="CHEBI:18420"/>
        <note>structural</note>
    </ligand>
</feature>
<feature type="binding site" evidence="7">
    <location>
        <position position="725"/>
    </location>
    <ligand>
        <name>Mg(2+)</name>
        <dbReference type="ChEBI" id="CHEBI:18420"/>
        <note>structural</note>
    </ligand>
</feature>
<dbReference type="Gene3D" id="3.30.1330.170">
    <property type="entry name" value="Cyanuric acid hydrolase/Barbiturase, RU A"/>
    <property type="match status" value="1"/>
</dbReference>
<dbReference type="Proteomes" id="UP000076874">
    <property type="component" value="Unassembled WGS sequence"/>
</dbReference>
<feature type="binding site" evidence="7">
    <location>
        <position position="717"/>
    </location>
    <ligand>
        <name>Mg(2+)</name>
        <dbReference type="ChEBI" id="CHEBI:18420"/>
        <note>structural</note>
    </ligand>
</feature>
<feature type="binding site" evidence="7">
    <location>
        <position position="695"/>
    </location>
    <ligand>
        <name>substrate</name>
    </ligand>
</feature>
<organism evidence="9 10">
    <name type="scientific">Niveomyces insectorum RCEF 264</name>
    <dbReference type="NCBI Taxonomy" id="1081102"/>
    <lineage>
        <taxon>Eukaryota</taxon>
        <taxon>Fungi</taxon>
        <taxon>Dikarya</taxon>
        <taxon>Ascomycota</taxon>
        <taxon>Pezizomycotina</taxon>
        <taxon>Sordariomycetes</taxon>
        <taxon>Hypocreomycetidae</taxon>
        <taxon>Hypocreales</taxon>
        <taxon>Cordycipitaceae</taxon>
        <taxon>Niveomyces</taxon>
    </lineage>
</organism>
<dbReference type="UniPathway" id="UPA00008">
    <property type="reaction ID" value="UER00502"/>
</dbReference>
<comment type="caution">
    <text evidence="7">Lacks conserved residue(s) required for the propagation of feature annotation.</text>
</comment>
<feature type="binding site" evidence="7">
    <location>
        <position position="722"/>
    </location>
    <ligand>
        <name>Mg(2+)</name>
        <dbReference type="ChEBI" id="CHEBI:18420"/>
        <note>structural</note>
    </ligand>
</feature>
<feature type="binding site" evidence="7">
    <location>
        <position position="572"/>
    </location>
    <ligand>
        <name>substrate</name>
    </ligand>
</feature>
<dbReference type="CDD" id="cd01094">
    <property type="entry name" value="Alkanesulfonate_monoxygenase"/>
    <property type="match status" value="1"/>
</dbReference>
<keyword evidence="7" id="KW-0460">Magnesium</keyword>
<feature type="binding site" evidence="7">
    <location>
        <begin position="608"/>
        <end position="609"/>
    </location>
    <ligand>
        <name>substrate</name>
    </ligand>
</feature>
<keyword evidence="10" id="KW-1185">Reference proteome</keyword>
<evidence type="ECO:0000313" key="9">
    <source>
        <dbReference type="EMBL" id="OAA54354.1"/>
    </source>
</evidence>
<dbReference type="InterPro" id="IPR050172">
    <property type="entry name" value="SsuD_RutA_monooxygenase"/>
</dbReference>
<accession>A0A167MH96</accession>
<protein>
    <recommendedName>
        <fullName evidence="7">Cyanuric acid amidohydrolase</fullName>
        <shortName evidence="7">CAH</shortName>
        <ecNumber evidence="7">3.5.2.15</ecNumber>
    </recommendedName>
</protein>
<dbReference type="InterPro" id="IPR036661">
    <property type="entry name" value="Luciferase-like_sf"/>
</dbReference>
<dbReference type="SUPFAM" id="SSF51679">
    <property type="entry name" value="Bacterial luciferase-like"/>
    <property type="match status" value="1"/>
</dbReference>
<reference evidence="9 10" key="1">
    <citation type="journal article" date="2016" name="Genome Biol. Evol.">
        <title>Divergent and convergent evolution of fungal pathogenicity.</title>
        <authorList>
            <person name="Shang Y."/>
            <person name="Xiao G."/>
            <person name="Zheng P."/>
            <person name="Cen K."/>
            <person name="Zhan S."/>
            <person name="Wang C."/>
        </authorList>
    </citation>
    <scope>NUCLEOTIDE SEQUENCE [LARGE SCALE GENOMIC DNA]</scope>
    <source>
        <strain evidence="9 10">RCEF 264</strain>
    </source>
</reference>
<dbReference type="PANTHER" id="PTHR42847">
    <property type="entry name" value="ALKANESULFONATE MONOOXYGENASE"/>
    <property type="match status" value="1"/>
</dbReference>
<dbReference type="Gene3D" id="3.30.1330.160">
    <property type="entry name" value="Cyanuric acid hydrolase/Barbituras, RU C"/>
    <property type="match status" value="1"/>
</dbReference>
<dbReference type="GO" id="GO:0019381">
    <property type="term" value="P:atrazine catabolic process"/>
    <property type="evidence" value="ECO:0007669"/>
    <property type="project" value="UniProtKB-UniRule"/>
</dbReference>
<feature type="binding site" evidence="7">
    <location>
        <position position="721"/>
    </location>
    <ligand>
        <name>Mg(2+)</name>
        <dbReference type="ChEBI" id="CHEBI:18420"/>
        <note>structural</note>
    </ligand>
</feature>
<dbReference type="OrthoDB" id="2558704at2759"/>
<keyword evidence="5" id="KW-0560">Oxidoreductase</keyword>
<dbReference type="GO" id="GO:0046872">
    <property type="term" value="F:metal ion binding"/>
    <property type="evidence" value="ECO:0007669"/>
    <property type="project" value="UniProtKB-UniRule"/>
</dbReference>
<dbReference type="GO" id="GO:0004497">
    <property type="term" value="F:monooxygenase activity"/>
    <property type="evidence" value="ECO:0007669"/>
    <property type="project" value="UniProtKB-KW"/>
</dbReference>
<evidence type="ECO:0000313" key="10">
    <source>
        <dbReference type="Proteomes" id="UP000076874"/>
    </source>
</evidence>
<feature type="binding site" evidence="7">
    <location>
        <position position="446"/>
    </location>
    <ligand>
        <name>substrate</name>
    </ligand>
</feature>
<dbReference type="STRING" id="1081102.A0A167MH96"/>
<keyword evidence="4 7" id="KW-0378">Hydrolase</keyword>
<dbReference type="AlphaFoldDB" id="A0A167MH96"/>
<comment type="activity regulation">
    <text evidence="7">Inhibited by barbituric acid.</text>
</comment>
<evidence type="ECO:0000256" key="3">
    <source>
        <dbReference type="ARBA" id="ARBA00022643"/>
    </source>
</evidence>
<gene>
    <name evidence="9" type="ORF">SPI_08973</name>
</gene>
<comment type="pathway">
    <text evidence="7">Xenobiotic degradation; atrazine degradation; biuret from cyanurate: step 1/1.</text>
</comment>
<feature type="binding site" evidence="7">
    <location>
        <position position="720"/>
    </location>
    <ligand>
        <name>Mg(2+)</name>
        <dbReference type="ChEBI" id="CHEBI:18420"/>
        <note>structural</note>
    </ligand>
</feature>
<keyword evidence="2" id="KW-0285">Flavoprotein</keyword>
<dbReference type="InterPro" id="IPR043008">
    <property type="entry name" value="AtzD/Barbiturase_RUA"/>
</dbReference>
<dbReference type="GO" id="GO:0018753">
    <property type="term" value="F:cyanuric acid amidohydrolase activity"/>
    <property type="evidence" value="ECO:0007669"/>
    <property type="project" value="UniProtKB-UniRule"/>
</dbReference>
<dbReference type="Pfam" id="PF00296">
    <property type="entry name" value="Bac_luciferase"/>
    <property type="match status" value="1"/>
</dbReference>
<feature type="active site" evidence="7">
    <location>
        <position position="540"/>
    </location>
</feature>
<dbReference type="NCBIfam" id="TIGR02714">
    <property type="entry name" value="amido_AtzD_TrzD"/>
    <property type="match status" value="1"/>
</dbReference>
<dbReference type="Gene3D" id="3.20.20.30">
    <property type="entry name" value="Luciferase-like domain"/>
    <property type="match status" value="1"/>
</dbReference>
<feature type="binding site" evidence="7">
    <location>
        <begin position="466"/>
        <end position="467"/>
    </location>
    <ligand>
        <name>substrate</name>
    </ligand>
</feature>
<dbReference type="InterPro" id="IPR043006">
    <property type="entry name" value="AtzD/Barbiturase_RUB"/>
</dbReference>
<evidence type="ECO:0000256" key="2">
    <source>
        <dbReference type="ARBA" id="ARBA00022630"/>
    </source>
</evidence>
<dbReference type="InterPro" id="IPR014086">
    <property type="entry name" value="AtzD/Barbiturase"/>
</dbReference>
<evidence type="ECO:0000256" key="1">
    <source>
        <dbReference type="ARBA" id="ARBA00010947"/>
    </source>
</evidence>
<dbReference type="InterPro" id="IPR011251">
    <property type="entry name" value="Luciferase-like_dom"/>
</dbReference>
<feature type="site" description="Important for substrate specificity" evidence="7">
    <location>
        <position position="691"/>
    </location>
</feature>
<comment type="caution">
    <text evidence="9">The sequence shown here is derived from an EMBL/GenBank/DDBJ whole genome shotgun (WGS) entry which is preliminary data.</text>
</comment>
<evidence type="ECO:0000259" key="8">
    <source>
        <dbReference type="Pfam" id="PF00296"/>
    </source>
</evidence>
<dbReference type="EMBL" id="AZHD01000024">
    <property type="protein sequence ID" value="OAA54354.1"/>
    <property type="molecule type" value="Genomic_DNA"/>
</dbReference>
<evidence type="ECO:0000256" key="5">
    <source>
        <dbReference type="ARBA" id="ARBA00023002"/>
    </source>
</evidence>
<feature type="region of interest" description="RU A" evidence="7">
    <location>
        <begin position="1"/>
        <end position="486"/>
    </location>
</feature>
<comment type="function">
    <text evidence="7">Responsible for the hydrolysis of cyanuric acid, an intermediate formed during catabolism of s-triazine based compounds in herbicides such as atrazine and polymers such as melamine. Catalyzes the hydrolytic opening of the s-triazine ring of cyanuric acid (2,4,6-trihydroxy-s-triazine) to yield carbon dioxide and carboxybiuret, which spontaneously decarboxylates to biuret.</text>
</comment>
<name>A0A167MH96_9HYPO</name>
<feature type="region of interest" description="RU C" evidence="7">
    <location>
        <begin position="630"/>
        <end position="739"/>
    </location>
</feature>
<dbReference type="Gene3D" id="3.30.1330.180">
    <property type="entry name" value="Cyanuric acid hydrolase/Barbiturase, RU B"/>
    <property type="match status" value="1"/>
</dbReference>
<dbReference type="Pfam" id="PF09663">
    <property type="entry name" value="Amido_AtzD_TrzD"/>
    <property type="match status" value="1"/>
</dbReference>
<comment type="subunit">
    <text evidence="7">Homotetramer.</text>
</comment>
<keyword evidence="7" id="KW-0479">Metal-binding</keyword>
<feature type="domain" description="Luciferase-like" evidence="8">
    <location>
        <begin position="22"/>
        <end position="365"/>
    </location>
</feature>
<evidence type="ECO:0000256" key="6">
    <source>
        <dbReference type="ARBA" id="ARBA00023033"/>
    </source>
</evidence>
<sequence length="739" mass="78863">MPVEFISATFPNASTELYPLPDAPPVDPEFIVRYSRALDDYGFNYTLIPYSSGSFDPFTVGATVLAATKKISIIIALRPNTLYPTVAAKALATLDRLGGGRVVVHFIAGGSDAEQAREGDFLSKEERYAREEEYIRILKRAWASGDPFDWDGKYYTFKDFRLGVRPLAGKIPISVGGSSEDAYRVGGAEADIFGLWGEPLKETKEQIDKIYAAAEKTGRTDRPRIWVTFRPIIAETDELAWQKAHRTLDQLNKNTEALKAWSSQLKSKAETVAIKEVKQNADGKDNGTAVGAPPHGATKVQDFNSPQNVGSQRLLEIAKRGDVQDRALWYPTVTATNARGASTALVGSPQTLVDSILDYVDLGADLISIRGYDNLNDAVDYGRYILPGVRTELSKRGNGTKTKETEKEAAPKVDAVHKLAAGYNASQVIGVVGKSEGNGCVNDFSRTLSAVVWERLLSSDAVTIFSGGTEGILSPHVTFIVKDDDNATSTGILAAVGRTRKLVPEEVGAAEHARQVSRTVAGLIDELGVSRHDIGLVLIKCPLLTSSKIESIRAAGKTPVTLDTYESMAKSRYASAVGVAAALGEIGQGDLESALESGNIWSSFASCSSGAELDDCHVLVLSAAPSPGSLCMVSSYMKDAIDAASVLLLLDKVKEHKGKVVQVFVKAEADPSGSIRGFRHTMTTDSDIHSTRHARAAVGGLIAGLTGDCQIYVSGGAEGQGPPGGGSLCVVYSRGLGDE</sequence>
<feature type="active site" description="Nucleophile" evidence="7">
    <location>
        <position position="608"/>
    </location>
</feature>
<proteinExistence type="inferred from homology"/>
<comment type="similarity">
    <text evidence="1 7">Belongs to the cyclic amide hydrolase (CyAH) family.</text>
</comment>
<evidence type="ECO:0000256" key="7">
    <source>
        <dbReference type="HAMAP-Rule" id="MF_01989"/>
    </source>
</evidence>